<organism evidence="3 4">
    <name type="scientific">Eremothecium gossypii (strain ATCC 10895 / CBS 109.51 / FGSC 9923 / NRRL Y-1056)</name>
    <name type="common">Yeast</name>
    <name type="synonym">Ashbya gossypii</name>
    <dbReference type="NCBI Taxonomy" id="284811"/>
    <lineage>
        <taxon>Eukaryota</taxon>
        <taxon>Fungi</taxon>
        <taxon>Dikarya</taxon>
        <taxon>Ascomycota</taxon>
        <taxon>Saccharomycotina</taxon>
        <taxon>Saccharomycetes</taxon>
        <taxon>Saccharomycetales</taxon>
        <taxon>Saccharomycetaceae</taxon>
        <taxon>Eremothecium</taxon>
    </lineage>
</organism>
<dbReference type="AlphaFoldDB" id="Q753T6"/>
<dbReference type="InterPro" id="IPR036639">
    <property type="entry name" value="Cyt_c_oxidase_su4_sf"/>
</dbReference>
<sequence length="136" mass="15362">MLAAIRRPLATRQLLLRHASTEAYTPPEYRDLNAQTWAKLSEPVREELIEYFAWRMEDRWHTISRDEARAAYFIGYGTWGPRAAKGNPTQQPPAGELVGRAIFSLVLFSALGVAAFNHVTDKRVHAALARLEVSDV</sequence>
<dbReference type="GO" id="GO:0005739">
    <property type="term" value="C:mitochondrion"/>
    <property type="evidence" value="ECO:0007669"/>
    <property type="project" value="UniProtKB-SubCell"/>
</dbReference>
<dbReference type="GO" id="GO:0006123">
    <property type="term" value="P:mitochondrial electron transport, cytochrome c to oxygen"/>
    <property type="evidence" value="ECO:0000318"/>
    <property type="project" value="GO_Central"/>
</dbReference>
<dbReference type="KEGG" id="ago:AGOS_AFR240C"/>
<keyword evidence="4" id="KW-1185">Reference proteome</keyword>
<dbReference type="HOGENOM" id="CLU_148802_0_0_1"/>
<gene>
    <name evidence="3" type="ORF">AGOS_AFR240C</name>
</gene>
<evidence type="ECO:0000256" key="2">
    <source>
        <dbReference type="ARBA" id="ARBA00023128"/>
    </source>
</evidence>
<evidence type="ECO:0000313" key="4">
    <source>
        <dbReference type="Proteomes" id="UP000000591"/>
    </source>
</evidence>
<dbReference type="GO" id="GO:0045277">
    <property type="term" value="C:respiratory chain complex IV"/>
    <property type="evidence" value="ECO:0000318"/>
    <property type="project" value="GO_Central"/>
</dbReference>
<keyword evidence="2" id="KW-0496">Mitochondrion</keyword>
<dbReference type="eggNOG" id="KOG4075">
    <property type="taxonomic scope" value="Eukaryota"/>
</dbReference>
<dbReference type="STRING" id="284811.Q753T6"/>
<dbReference type="EMBL" id="AE016819">
    <property type="protein sequence ID" value="AAS53611.1"/>
    <property type="molecule type" value="Genomic_DNA"/>
</dbReference>
<dbReference type="Proteomes" id="UP000000591">
    <property type="component" value="Chromosome VI"/>
</dbReference>
<dbReference type="OrthoDB" id="186013at2759"/>
<protein>
    <submittedName>
        <fullName evidence="3">AFR240Cp</fullName>
    </submittedName>
</protein>
<dbReference type="FunCoup" id="Q753T6">
    <property type="interactions" value="23"/>
</dbReference>
<dbReference type="InParanoid" id="Q753T6"/>
<reference evidence="3 4" key="1">
    <citation type="journal article" date="2004" name="Science">
        <title>The Ashbya gossypii genome as a tool for mapping the ancient Saccharomyces cerevisiae genome.</title>
        <authorList>
            <person name="Dietrich F.S."/>
            <person name="Voegeli S."/>
            <person name="Brachat S."/>
            <person name="Lerch A."/>
            <person name="Gates K."/>
            <person name="Steiner S."/>
            <person name="Mohr C."/>
            <person name="Pohlmann R."/>
            <person name="Luedi P."/>
            <person name="Choi S."/>
            <person name="Wing R.A."/>
            <person name="Flavier A."/>
            <person name="Gaffney T.D."/>
            <person name="Philippsen P."/>
        </authorList>
    </citation>
    <scope>NUCLEOTIDE SEQUENCE [LARGE SCALE GENOMIC DNA]</scope>
    <source>
        <strain evidence="4">ATCC 10895 / CBS 109.51 / FGSC 9923 / NRRL Y-1056</strain>
    </source>
</reference>
<accession>Q753T6</accession>
<dbReference type="InterPro" id="IPR004203">
    <property type="entry name" value="Cyt_c_oxidase_su4_fam"/>
</dbReference>
<comment type="subcellular location">
    <subcellularLocation>
        <location evidence="1">Mitochondrion</location>
    </subcellularLocation>
</comment>
<dbReference type="RefSeq" id="NP_985787.1">
    <property type="nucleotide sequence ID" value="NM_211142.1"/>
</dbReference>
<evidence type="ECO:0000313" key="3">
    <source>
        <dbReference type="EMBL" id="AAS53611.1"/>
    </source>
</evidence>
<evidence type="ECO:0000256" key="1">
    <source>
        <dbReference type="ARBA" id="ARBA00004173"/>
    </source>
</evidence>
<dbReference type="GeneID" id="4622050"/>
<name>Q753T6_EREGS</name>
<dbReference type="SUPFAM" id="SSF81406">
    <property type="entry name" value="Mitochondrial cytochrome c oxidase subunit IV"/>
    <property type="match status" value="1"/>
</dbReference>
<dbReference type="OMA" id="YLDWKME"/>
<reference evidence="4" key="2">
    <citation type="journal article" date="2013" name="G3 (Bethesda)">
        <title>Genomes of Ashbya fungi isolated from insects reveal four mating-type loci, numerous translocations, lack of transposons, and distinct gene duplications.</title>
        <authorList>
            <person name="Dietrich F.S."/>
            <person name="Voegeli S."/>
            <person name="Kuo S."/>
            <person name="Philippsen P."/>
        </authorList>
    </citation>
    <scope>GENOME REANNOTATION</scope>
    <source>
        <strain evidence="4">ATCC 10895 / CBS 109.51 / FGSC 9923 / NRRL Y-1056</strain>
    </source>
</reference>
<proteinExistence type="predicted"/>
<dbReference type="Pfam" id="PF02936">
    <property type="entry name" value="COX4"/>
    <property type="match status" value="1"/>
</dbReference>